<proteinExistence type="predicted"/>
<evidence type="ECO:0000313" key="3">
    <source>
        <dbReference type="Proteomes" id="UP000595140"/>
    </source>
</evidence>
<name>A0A484N9N6_9ASTE</name>
<keyword evidence="1" id="KW-0472">Membrane</keyword>
<organism evidence="2 3">
    <name type="scientific">Cuscuta campestris</name>
    <dbReference type="NCBI Taxonomy" id="132261"/>
    <lineage>
        <taxon>Eukaryota</taxon>
        <taxon>Viridiplantae</taxon>
        <taxon>Streptophyta</taxon>
        <taxon>Embryophyta</taxon>
        <taxon>Tracheophyta</taxon>
        <taxon>Spermatophyta</taxon>
        <taxon>Magnoliopsida</taxon>
        <taxon>eudicotyledons</taxon>
        <taxon>Gunneridae</taxon>
        <taxon>Pentapetalae</taxon>
        <taxon>asterids</taxon>
        <taxon>lamiids</taxon>
        <taxon>Solanales</taxon>
        <taxon>Convolvulaceae</taxon>
        <taxon>Cuscuteae</taxon>
        <taxon>Cuscuta</taxon>
        <taxon>Cuscuta subgen. Grammica</taxon>
        <taxon>Cuscuta sect. Cleistogrammica</taxon>
    </lineage>
</organism>
<dbReference type="AlphaFoldDB" id="A0A484N9N6"/>
<dbReference type="EMBL" id="OOIL02006492">
    <property type="protein sequence ID" value="VFQ97277.1"/>
    <property type="molecule type" value="Genomic_DNA"/>
</dbReference>
<sequence length="92" mass="10481">MTLNEIRYFLSRDTLWSMIIVCVISLNPMVGSCSAFTIALSSLWNASPFTFLRMKDCLGFVVFSGHRERAFISSLSGSKNGWKRLFTFVQFP</sequence>
<evidence type="ECO:0000256" key="1">
    <source>
        <dbReference type="SAM" id="Phobius"/>
    </source>
</evidence>
<dbReference type="Proteomes" id="UP000595140">
    <property type="component" value="Unassembled WGS sequence"/>
</dbReference>
<accession>A0A484N9N6</accession>
<protein>
    <submittedName>
        <fullName evidence="2">Uncharacterized protein</fullName>
    </submittedName>
</protein>
<keyword evidence="1" id="KW-0812">Transmembrane</keyword>
<keyword evidence="3" id="KW-1185">Reference proteome</keyword>
<evidence type="ECO:0000313" key="2">
    <source>
        <dbReference type="EMBL" id="VFQ97277.1"/>
    </source>
</evidence>
<keyword evidence="1" id="KW-1133">Transmembrane helix</keyword>
<dbReference type="PROSITE" id="PS51257">
    <property type="entry name" value="PROKAR_LIPOPROTEIN"/>
    <property type="match status" value="1"/>
</dbReference>
<reference evidence="2 3" key="1">
    <citation type="submission" date="2018-04" db="EMBL/GenBank/DDBJ databases">
        <authorList>
            <person name="Vogel A."/>
        </authorList>
    </citation>
    <scope>NUCLEOTIDE SEQUENCE [LARGE SCALE GENOMIC DNA]</scope>
</reference>
<feature type="transmembrane region" description="Helical" evidence="1">
    <location>
        <begin position="15"/>
        <end position="44"/>
    </location>
</feature>
<gene>
    <name evidence="2" type="ORF">CCAM_LOCUS39053</name>
</gene>